<evidence type="ECO:0000256" key="5">
    <source>
        <dbReference type="ARBA" id="ARBA00022723"/>
    </source>
</evidence>
<dbReference type="PROSITE" id="PS50146">
    <property type="entry name" value="DAGK"/>
    <property type="match status" value="1"/>
</dbReference>
<comment type="similarity">
    <text evidence="2">Belongs to the diacylglycerol/lipid kinase family.</text>
</comment>
<dbReference type="Gene3D" id="2.60.200.40">
    <property type="match status" value="1"/>
</dbReference>
<dbReference type="Gene3D" id="3.90.1720.10">
    <property type="entry name" value="endopeptidase domain like (from Nostoc punctiforme)"/>
    <property type="match status" value="1"/>
</dbReference>
<evidence type="ECO:0000256" key="7">
    <source>
        <dbReference type="ARBA" id="ARBA00022777"/>
    </source>
</evidence>
<dbReference type="SUPFAM" id="SSF54001">
    <property type="entry name" value="Cysteine proteinases"/>
    <property type="match status" value="1"/>
</dbReference>
<dbReference type="EMBL" id="NIBG01000004">
    <property type="protein sequence ID" value="PAB59991.1"/>
    <property type="molecule type" value="Genomic_DNA"/>
</dbReference>
<dbReference type="GO" id="GO:0004143">
    <property type="term" value="F:ATP-dependent diacylglycerol kinase activity"/>
    <property type="evidence" value="ECO:0007669"/>
    <property type="project" value="TreeGrafter"/>
</dbReference>
<dbReference type="OrthoDB" id="142078at2"/>
<keyword evidence="7" id="KW-0418">Kinase</keyword>
<dbReference type="Pfam" id="PF00781">
    <property type="entry name" value="DAGK_cat"/>
    <property type="match status" value="1"/>
</dbReference>
<accession>A0A267MK67</accession>
<name>A0A267MK67_9FIRM</name>
<evidence type="ECO:0000313" key="14">
    <source>
        <dbReference type="EMBL" id="PAB59991.1"/>
    </source>
</evidence>
<dbReference type="SUPFAM" id="SSF111331">
    <property type="entry name" value="NAD kinase/diacylglycerol kinase-like"/>
    <property type="match status" value="1"/>
</dbReference>
<dbReference type="GO" id="GO:0046872">
    <property type="term" value="F:metal ion binding"/>
    <property type="evidence" value="ECO:0007669"/>
    <property type="project" value="UniProtKB-KW"/>
</dbReference>
<evidence type="ECO:0000256" key="11">
    <source>
        <dbReference type="ARBA" id="ARBA00023209"/>
    </source>
</evidence>
<dbReference type="Pfam" id="PF19279">
    <property type="entry name" value="YegS_C"/>
    <property type="match status" value="1"/>
</dbReference>
<keyword evidence="3" id="KW-0444">Lipid biosynthesis</keyword>
<evidence type="ECO:0000256" key="2">
    <source>
        <dbReference type="ARBA" id="ARBA00005983"/>
    </source>
</evidence>
<dbReference type="InterPro" id="IPR001206">
    <property type="entry name" value="Diacylglycerol_kinase_cat_dom"/>
</dbReference>
<evidence type="ECO:0000256" key="12">
    <source>
        <dbReference type="ARBA" id="ARBA00023264"/>
    </source>
</evidence>
<dbReference type="NCBIfam" id="TIGR00147">
    <property type="entry name" value="YegS/Rv2252/BmrU family lipid kinase"/>
    <property type="match status" value="1"/>
</dbReference>
<keyword evidence="10" id="KW-0443">Lipid metabolism</keyword>
<keyword evidence="4" id="KW-0808">Transferase</keyword>
<dbReference type="PANTHER" id="PTHR12358:SF106">
    <property type="entry name" value="LIPID KINASE YEGS"/>
    <property type="match status" value="1"/>
</dbReference>
<dbReference type="InterPro" id="IPR045540">
    <property type="entry name" value="YegS/DAGK_C"/>
</dbReference>
<keyword evidence="15" id="KW-1185">Reference proteome</keyword>
<evidence type="ECO:0000256" key="10">
    <source>
        <dbReference type="ARBA" id="ARBA00023098"/>
    </source>
</evidence>
<dbReference type="PANTHER" id="PTHR12358">
    <property type="entry name" value="SPHINGOSINE KINASE"/>
    <property type="match status" value="1"/>
</dbReference>
<keyword evidence="6" id="KW-0547">Nucleotide-binding</keyword>
<protein>
    <recommendedName>
        <fullName evidence="13">DAGKc domain-containing protein</fullName>
    </recommendedName>
</protein>
<gene>
    <name evidence="14" type="ORF">CCE28_06345</name>
</gene>
<keyword evidence="8" id="KW-0067">ATP-binding</keyword>
<evidence type="ECO:0000256" key="6">
    <source>
        <dbReference type="ARBA" id="ARBA00022741"/>
    </source>
</evidence>
<dbReference type="SMART" id="SM00046">
    <property type="entry name" value="DAGKc"/>
    <property type="match status" value="1"/>
</dbReference>
<dbReference type="InterPro" id="IPR038765">
    <property type="entry name" value="Papain-like_cys_pep_sf"/>
</dbReference>
<dbReference type="Proteomes" id="UP000216024">
    <property type="component" value="Unassembled WGS sequence"/>
</dbReference>
<dbReference type="GO" id="GO:0008654">
    <property type="term" value="P:phospholipid biosynthetic process"/>
    <property type="evidence" value="ECO:0007669"/>
    <property type="project" value="UniProtKB-KW"/>
</dbReference>
<keyword evidence="11" id="KW-0594">Phospholipid biosynthesis</keyword>
<evidence type="ECO:0000256" key="3">
    <source>
        <dbReference type="ARBA" id="ARBA00022516"/>
    </source>
</evidence>
<reference evidence="14 15" key="1">
    <citation type="submission" date="2017-06" db="EMBL/GenBank/DDBJ databases">
        <title>Draft genome sequence of anaerobic fermentative bacterium Anaeromicrobium sediminis DY2726D isolated from West Pacific Ocean sediments.</title>
        <authorList>
            <person name="Zeng X."/>
        </authorList>
    </citation>
    <scope>NUCLEOTIDE SEQUENCE [LARGE SCALE GENOMIC DNA]</scope>
    <source>
        <strain evidence="14 15">DY2726D</strain>
    </source>
</reference>
<evidence type="ECO:0000256" key="4">
    <source>
        <dbReference type="ARBA" id="ARBA00022679"/>
    </source>
</evidence>
<proteinExistence type="inferred from homology"/>
<keyword evidence="9" id="KW-0460">Magnesium</keyword>
<keyword evidence="5" id="KW-0479">Metal-binding</keyword>
<dbReference type="AlphaFoldDB" id="A0A267MK67"/>
<dbReference type="InterPro" id="IPR050187">
    <property type="entry name" value="Lipid_Phosphate_FormReg"/>
</dbReference>
<evidence type="ECO:0000256" key="9">
    <source>
        <dbReference type="ARBA" id="ARBA00022842"/>
    </source>
</evidence>
<feature type="domain" description="DAGKc" evidence="13">
    <location>
        <begin position="1"/>
        <end position="130"/>
    </location>
</feature>
<dbReference type="InterPro" id="IPR005218">
    <property type="entry name" value="Diacylglycerol/lipid_kinase"/>
</dbReference>
<keyword evidence="12" id="KW-1208">Phospholipid metabolism</keyword>
<comment type="cofactor">
    <cofactor evidence="1">
        <name>Mg(2+)</name>
        <dbReference type="ChEBI" id="CHEBI:18420"/>
    </cofactor>
</comment>
<dbReference type="InterPro" id="IPR017438">
    <property type="entry name" value="ATP-NAD_kinase_N"/>
</dbReference>
<dbReference type="InterPro" id="IPR016064">
    <property type="entry name" value="NAD/diacylglycerol_kinase_sf"/>
</dbReference>
<sequence>MKVMLIYNPISGNKSFKNHLDYIIEKFQEQDLQIIPHRVKNIDLLEKVISSLNEKEYKKIVIAGGDGTVNQVVNVLLKYDVNLPIAILPAGASNDYATYFNLPKNIEEMIDIILNDNYTSCDVARINDRYFINVASLGFIVDMSKNVEKDFKNNISMFKQYLKGVEGIPGLKRIPIRVTTKHIVYEEDIYFMLIMNGKSIGGFKKVAPFASINDGLLDVFIFKKCPLYDLFPLLVKVVNGEHFSSPYVKYFQTDHLKIECDEEVSTDLDGEEGCDFPLDIKVVNKKLRINTKANNEDGFSSLRSFSFYDVKNTFGQVTNVSKGVLKEIKRPLSDINIEVAAVEDIKTIIKDLPRHNTFSYVNKESLEEEYFMEAQKTLDNGYLYIVLSSTGSAAGKIIGKVTKREYAHASISFDEELKTIISYNGGENIYSPGLNQEMIEFFNKKKDANIIVYKIKATREQKEIVLNEIRKINEQGSSYNLLGLFLPYSCKKNIMFCSQFVYTMLKVANLEYFNKKPEEVRPTDFVELDYERVLEYCSKMFLNEILE</sequence>
<dbReference type="Gene3D" id="3.40.50.10330">
    <property type="entry name" value="Probable inorganic polyphosphate/atp-NAD kinase, domain 1"/>
    <property type="match status" value="1"/>
</dbReference>
<dbReference type="GO" id="GO:0005524">
    <property type="term" value="F:ATP binding"/>
    <property type="evidence" value="ECO:0007669"/>
    <property type="project" value="UniProtKB-KW"/>
</dbReference>
<comment type="caution">
    <text evidence="14">The sequence shown here is derived from an EMBL/GenBank/DDBJ whole genome shotgun (WGS) entry which is preliminary data.</text>
</comment>
<organism evidence="14 15">
    <name type="scientific">Anaeromicrobium sediminis</name>
    <dbReference type="NCBI Taxonomy" id="1478221"/>
    <lineage>
        <taxon>Bacteria</taxon>
        <taxon>Bacillati</taxon>
        <taxon>Bacillota</taxon>
        <taxon>Clostridia</taxon>
        <taxon>Peptostreptococcales</taxon>
        <taxon>Thermotaleaceae</taxon>
        <taxon>Anaeromicrobium</taxon>
    </lineage>
</organism>
<evidence type="ECO:0000313" key="15">
    <source>
        <dbReference type="Proteomes" id="UP000216024"/>
    </source>
</evidence>
<dbReference type="GO" id="GO:0005886">
    <property type="term" value="C:plasma membrane"/>
    <property type="evidence" value="ECO:0007669"/>
    <property type="project" value="TreeGrafter"/>
</dbReference>
<evidence type="ECO:0000256" key="1">
    <source>
        <dbReference type="ARBA" id="ARBA00001946"/>
    </source>
</evidence>
<evidence type="ECO:0000259" key="13">
    <source>
        <dbReference type="PROSITE" id="PS50146"/>
    </source>
</evidence>
<dbReference type="RefSeq" id="WP_095132122.1">
    <property type="nucleotide sequence ID" value="NZ_NIBG01000004.1"/>
</dbReference>
<evidence type="ECO:0000256" key="8">
    <source>
        <dbReference type="ARBA" id="ARBA00022840"/>
    </source>
</evidence>